<feature type="transmembrane region" description="Helical" evidence="6">
    <location>
        <begin position="12"/>
        <end position="31"/>
    </location>
</feature>
<dbReference type="CDD" id="cd16380">
    <property type="entry name" value="YitT_C"/>
    <property type="match status" value="1"/>
</dbReference>
<comment type="subcellular location">
    <subcellularLocation>
        <location evidence="1">Cell membrane</location>
        <topology evidence="1">Multi-pass membrane protein</topology>
    </subcellularLocation>
</comment>
<evidence type="ECO:0000259" key="7">
    <source>
        <dbReference type="Pfam" id="PF10035"/>
    </source>
</evidence>
<dbReference type="PANTHER" id="PTHR33545:SF4">
    <property type="entry name" value="UPF0750 MEMBRANE PROTEIN YXKD"/>
    <property type="match status" value="1"/>
</dbReference>
<dbReference type="Gene3D" id="3.30.70.120">
    <property type="match status" value="1"/>
</dbReference>
<dbReference type="AlphaFoldDB" id="A0A081PLB7"/>
<dbReference type="InterPro" id="IPR019264">
    <property type="entry name" value="DUF2179"/>
</dbReference>
<comment type="caution">
    <text evidence="8">The sequence shown here is derived from an EMBL/GenBank/DDBJ whole genome shotgun (WGS) entry which is preliminary data.</text>
</comment>
<feature type="domain" description="DUF2179" evidence="7">
    <location>
        <begin position="222"/>
        <end position="276"/>
    </location>
</feature>
<name>A0A081PLB7_9SPHI</name>
<dbReference type="RefSeq" id="WP_051759532.1">
    <property type="nucleotide sequence ID" value="NZ_JNFF01000015.1"/>
</dbReference>
<evidence type="ECO:0000256" key="4">
    <source>
        <dbReference type="ARBA" id="ARBA00022989"/>
    </source>
</evidence>
<protein>
    <recommendedName>
        <fullName evidence="7">DUF2179 domain-containing protein</fullName>
    </recommendedName>
</protein>
<dbReference type="PANTHER" id="PTHR33545">
    <property type="entry name" value="UPF0750 MEMBRANE PROTEIN YITT-RELATED"/>
    <property type="match status" value="1"/>
</dbReference>
<accession>A0A081PLB7</accession>
<evidence type="ECO:0000256" key="1">
    <source>
        <dbReference type="ARBA" id="ARBA00004651"/>
    </source>
</evidence>
<evidence type="ECO:0000313" key="8">
    <source>
        <dbReference type="EMBL" id="KEQ31490.1"/>
    </source>
</evidence>
<feature type="transmembrane region" description="Helical" evidence="6">
    <location>
        <begin position="149"/>
        <end position="170"/>
    </location>
</feature>
<keyword evidence="3 6" id="KW-0812">Transmembrane</keyword>
<dbReference type="InterPro" id="IPR003740">
    <property type="entry name" value="YitT"/>
</dbReference>
<reference evidence="8 9" key="1">
    <citation type="journal article" date="1992" name="Int. J. Syst. Bacteriol.">
        <title>Sphingobacterium antarcticus sp. nov. a Psychrotrophic Bacterium from the Soils of Schirmacher Oasis, Antarctica.</title>
        <authorList>
            <person name="Shivaji S."/>
            <person name="Ray M.K."/>
            <person name="Rao N.S."/>
            <person name="Saiserr L."/>
            <person name="Jagannadham M.V."/>
            <person name="Kumar G.S."/>
            <person name="Reddy G."/>
            <person name="Bhargava P.M."/>
        </authorList>
    </citation>
    <scope>NUCLEOTIDE SEQUENCE [LARGE SCALE GENOMIC DNA]</scope>
    <source>
        <strain evidence="8 9">4BY</strain>
    </source>
</reference>
<feature type="transmembrane region" description="Helical" evidence="6">
    <location>
        <begin position="109"/>
        <end position="128"/>
    </location>
</feature>
<dbReference type="Pfam" id="PF10035">
    <property type="entry name" value="DUF2179"/>
    <property type="match status" value="1"/>
</dbReference>
<dbReference type="InterPro" id="IPR051461">
    <property type="entry name" value="UPF0750_membrane"/>
</dbReference>
<dbReference type="EMBL" id="JNFF01000015">
    <property type="protein sequence ID" value="KEQ31490.1"/>
    <property type="molecule type" value="Genomic_DNA"/>
</dbReference>
<dbReference type="GO" id="GO:0005886">
    <property type="term" value="C:plasma membrane"/>
    <property type="evidence" value="ECO:0007669"/>
    <property type="project" value="UniProtKB-SubCell"/>
</dbReference>
<keyword evidence="4 6" id="KW-1133">Transmembrane helix</keyword>
<organism evidence="8 9">
    <name type="scientific">Pedobacter antarcticus 4BY</name>
    <dbReference type="NCBI Taxonomy" id="1358423"/>
    <lineage>
        <taxon>Bacteria</taxon>
        <taxon>Pseudomonadati</taxon>
        <taxon>Bacteroidota</taxon>
        <taxon>Sphingobacteriia</taxon>
        <taxon>Sphingobacteriales</taxon>
        <taxon>Sphingobacteriaceae</taxon>
        <taxon>Pedobacter</taxon>
    </lineage>
</organism>
<dbReference type="Proteomes" id="UP000028007">
    <property type="component" value="Unassembled WGS sequence"/>
</dbReference>
<evidence type="ECO:0000256" key="3">
    <source>
        <dbReference type="ARBA" id="ARBA00022692"/>
    </source>
</evidence>
<keyword evidence="9" id="KW-1185">Reference proteome</keyword>
<sequence length="282" mass="30726">MKIKLTKDHAKHFGLIILGTLLFAVGINFFAIPNKLSEGGVIGLTIVAFYYFNWSPGILNLILNAILMVIGYKLLDKRTIIYTIFGIFFSSLFLFLTENELKPLTSDPLLAAIFSGVLVGGGIGLVFLSGGTTGGSAIIARLFQKFWGWKLGTAMLIVDIVVIALSAFIIGPENTMYTLIAVYVGARVVDFIIEGFNTKKAVTIISTEAAQISAKITEGMFRGATILHGSGAYTKNPKEVIYVVISKPELMELKRAIHELDPMAFVVIHDVHDVFGRGFTLS</sequence>
<dbReference type="InterPro" id="IPR015867">
    <property type="entry name" value="N-reg_PII/ATP_PRibTrfase_C"/>
</dbReference>
<keyword evidence="2" id="KW-1003">Cell membrane</keyword>
<feature type="transmembrane region" description="Helical" evidence="6">
    <location>
        <begin position="51"/>
        <end position="72"/>
    </location>
</feature>
<proteinExistence type="predicted"/>
<gene>
    <name evidence="8" type="ORF">N180_10915</name>
</gene>
<dbReference type="Pfam" id="PF02588">
    <property type="entry name" value="YitT_membrane"/>
    <property type="match status" value="1"/>
</dbReference>
<feature type="transmembrane region" description="Helical" evidence="6">
    <location>
        <begin position="79"/>
        <end position="97"/>
    </location>
</feature>
<evidence type="ECO:0000256" key="5">
    <source>
        <dbReference type="ARBA" id="ARBA00023136"/>
    </source>
</evidence>
<keyword evidence="5 6" id="KW-0472">Membrane</keyword>
<evidence type="ECO:0000256" key="2">
    <source>
        <dbReference type="ARBA" id="ARBA00022475"/>
    </source>
</evidence>
<evidence type="ECO:0000313" key="9">
    <source>
        <dbReference type="Proteomes" id="UP000028007"/>
    </source>
</evidence>
<dbReference type="eggNOG" id="COG1284">
    <property type="taxonomic scope" value="Bacteria"/>
</dbReference>
<dbReference type="PIRSF" id="PIRSF006483">
    <property type="entry name" value="Membrane_protein_YitT"/>
    <property type="match status" value="1"/>
</dbReference>
<evidence type="ECO:0000256" key="6">
    <source>
        <dbReference type="SAM" id="Phobius"/>
    </source>
</evidence>
<dbReference type="OrthoDB" id="1114876at2"/>